<accession>B8JDZ7</accession>
<dbReference type="Proteomes" id="UP000007089">
    <property type="component" value="Chromosome"/>
</dbReference>
<dbReference type="KEGG" id="acp:A2cp1_2725"/>
<name>B8JDZ7_ANAD2</name>
<proteinExistence type="predicted"/>
<reference evidence="1" key="1">
    <citation type="submission" date="2009-01" db="EMBL/GenBank/DDBJ databases">
        <title>Complete sequence of Anaeromyxobacter dehalogenans 2CP-1.</title>
        <authorList>
            <consortium name="US DOE Joint Genome Institute"/>
            <person name="Lucas S."/>
            <person name="Copeland A."/>
            <person name="Lapidus A."/>
            <person name="Glavina del Rio T."/>
            <person name="Dalin E."/>
            <person name="Tice H."/>
            <person name="Bruce D."/>
            <person name="Goodwin L."/>
            <person name="Pitluck S."/>
            <person name="Saunders E."/>
            <person name="Brettin T."/>
            <person name="Detter J.C."/>
            <person name="Han C."/>
            <person name="Larimer F."/>
            <person name="Land M."/>
            <person name="Hauser L."/>
            <person name="Kyrpides N."/>
            <person name="Ovchinnikova G."/>
            <person name="Beliaev A.S."/>
            <person name="Richardson P."/>
        </authorList>
    </citation>
    <scope>NUCLEOTIDE SEQUENCE</scope>
    <source>
        <strain evidence="1">2CP-1</strain>
    </source>
</reference>
<protein>
    <submittedName>
        <fullName evidence="1">Tetratricopeptide TPR_2 repeat protein</fullName>
    </submittedName>
</protein>
<dbReference type="SUPFAM" id="SSF48452">
    <property type="entry name" value="TPR-like"/>
    <property type="match status" value="1"/>
</dbReference>
<dbReference type="RefSeq" id="WP_012633827.1">
    <property type="nucleotide sequence ID" value="NC_011891.1"/>
</dbReference>
<dbReference type="Pfam" id="PF14559">
    <property type="entry name" value="TPR_19"/>
    <property type="match status" value="1"/>
</dbReference>
<evidence type="ECO:0000313" key="1">
    <source>
        <dbReference type="EMBL" id="ACL66062.1"/>
    </source>
</evidence>
<dbReference type="Gene3D" id="1.25.40.10">
    <property type="entry name" value="Tetratricopeptide repeat domain"/>
    <property type="match status" value="1"/>
</dbReference>
<dbReference type="AlphaFoldDB" id="B8JDZ7"/>
<gene>
    <name evidence="1" type="ordered locus">A2cp1_2725</name>
</gene>
<evidence type="ECO:0000313" key="2">
    <source>
        <dbReference type="Proteomes" id="UP000007089"/>
    </source>
</evidence>
<dbReference type="EMBL" id="CP001359">
    <property type="protein sequence ID" value="ACL66062.1"/>
    <property type="molecule type" value="Genomic_DNA"/>
</dbReference>
<keyword evidence="2" id="KW-1185">Reference proteome</keyword>
<sequence>MDDAIETAVGGRTPTLAEVQGMTQELGDAIAALAEAELEAGRVETARAILEGLVVSNHEDAAAWALLATAHRRLGQPLAARFCAEVAVRLAPADPWIRLARAEALLADPGAREAARAELAALAADGEVGGRARALCSALGE</sequence>
<organism evidence="1 2">
    <name type="scientific">Anaeromyxobacter dehalogenans (strain ATCC BAA-258 / DSM 21875 / 2CP-1)</name>
    <dbReference type="NCBI Taxonomy" id="455488"/>
    <lineage>
        <taxon>Bacteria</taxon>
        <taxon>Pseudomonadati</taxon>
        <taxon>Myxococcota</taxon>
        <taxon>Myxococcia</taxon>
        <taxon>Myxococcales</taxon>
        <taxon>Cystobacterineae</taxon>
        <taxon>Anaeromyxobacteraceae</taxon>
        <taxon>Anaeromyxobacter</taxon>
    </lineage>
</organism>
<dbReference type="InterPro" id="IPR011990">
    <property type="entry name" value="TPR-like_helical_dom_sf"/>
</dbReference>
<dbReference type="HOGENOM" id="CLU_1821373_0_0_7"/>